<name>A0A8B6FBC1_MYTGA</name>
<feature type="compositionally biased region" description="Basic and acidic residues" evidence="1">
    <location>
        <begin position="486"/>
        <end position="496"/>
    </location>
</feature>
<evidence type="ECO:0000313" key="2">
    <source>
        <dbReference type="EMBL" id="VDI47549.1"/>
    </source>
</evidence>
<dbReference type="OrthoDB" id="10399618at2759"/>
<evidence type="ECO:0000256" key="1">
    <source>
        <dbReference type="SAM" id="MobiDB-lite"/>
    </source>
</evidence>
<dbReference type="AlphaFoldDB" id="A0A8B6FBC1"/>
<reference evidence="2" key="1">
    <citation type="submission" date="2018-11" db="EMBL/GenBank/DDBJ databases">
        <authorList>
            <person name="Alioto T."/>
            <person name="Alioto T."/>
        </authorList>
    </citation>
    <scope>NUCLEOTIDE SEQUENCE</scope>
</reference>
<dbReference type="EMBL" id="UYJE01006620">
    <property type="protein sequence ID" value="VDI47549.1"/>
    <property type="molecule type" value="Genomic_DNA"/>
</dbReference>
<comment type="caution">
    <text evidence="2">The sequence shown here is derived from an EMBL/GenBank/DDBJ whole genome shotgun (WGS) entry which is preliminary data.</text>
</comment>
<keyword evidence="3" id="KW-1185">Reference proteome</keyword>
<organism evidence="2 3">
    <name type="scientific">Mytilus galloprovincialis</name>
    <name type="common">Mediterranean mussel</name>
    <dbReference type="NCBI Taxonomy" id="29158"/>
    <lineage>
        <taxon>Eukaryota</taxon>
        <taxon>Metazoa</taxon>
        <taxon>Spiralia</taxon>
        <taxon>Lophotrochozoa</taxon>
        <taxon>Mollusca</taxon>
        <taxon>Bivalvia</taxon>
        <taxon>Autobranchia</taxon>
        <taxon>Pteriomorphia</taxon>
        <taxon>Mytilida</taxon>
        <taxon>Mytiloidea</taxon>
        <taxon>Mytilidae</taxon>
        <taxon>Mytilinae</taxon>
        <taxon>Mytilus</taxon>
    </lineage>
</organism>
<proteinExistence type="predicted"/>
<feature type="region of interest" description="Disordered" evidence="1">
    <location>
        <begin position="482"/>
        <end position="501"/>
    </location>
</feature>
<dbReference type="Proteomes" id="UP000596742">
    <property type="component" value="Unassembled WGS sequence"/>
</dbReference>
<protein>
    <recommendedName>
        <fullName evidence="4">DZIP3-like HEPN domain-containing protein</fullName>
    </recommendedName>
</protein>
<gene>
    <name evidence="2" type="ORF">MGAL_10B007459</name>
</gene>
<sequence>MIYLLRVLAYYEIGNLRPVRSDKRKSAMLSRVIYFRNETTQNPEGKLSIPFEELWDEIGQAVLNLVSPYIRYVEDNEDKQLMIGRLITLSPIDLDKHNICRYIDMSETYPAQIIQQIISEYCTLNKQKIEDILKDEKHDLYHKRKLTRSCCLCDQPDDIDNPDISFSSYDKVIPEKQWESMYEKLVHSCPFNLQKCCESFIPKKCDNFDLSVNLTLILNSSVILRHIIDLLWTKGFDKFLMDNKHTIYHSMEKKKCCKCCKTRTEKIIIKKNEWRKLFKKEENKVCQSRIVDCCCQYIVKSDINILIIEETLLLSKLLYVAGPISVLYKIKQDAFLYFLNWTAEEQELKGALTELLNIIDDTKFSRDMSEKMSSGDLIAKDEDAHVWVTKHLRNRKATTDPQYEIIVFDKDGLNVKTVHIPKGIDLPKKTRFFKDLTDEENNFLLLVHALKSIVYPVIKHEFETQCPYDVLEKILKEIYEQQNAKRSRESRNDNNKSQKKKIYLTRGQEEQLFPLNNKQSRNLDLKLMIYILRRKVEEDGKKDYVDQLDVIDNIRKEIVKSSCGVLDETKFQEKLTLIKKAVTHLGEELWEEKMANLQLIRNDLGQ</sequence>
<accession>A0A8B6FBC1</accession>
<evidence type="ECO:0000313" key="3">
    <source>
        <dbReference type="Proteomes" id="UP000596742"/>
    </source>
</evidence>
<evidence type="ECO:0008006" key="4">
    <source>
        <dbReference type="Google" id="ProtNLM"/>
    </source>
</evidence>